<evidence type="ECO:0000256" key="3">
    <source>
        <dbReference type="ARBA" id="ARBA00023315"/>
    </source>
</evidence>
<dbReference type="EMBL" id="CAJNDS010000791">
    <property type="protein sequence ID" value="CAE7234500.1"/>
    <property type="molecule type" value="Genomic_DNA"/>
</dbReference>
<dbReference type="GO" id="GO:0005737">
    <property type="term" value="C:cytoplasm"/>
    <property type="evidence" value="ECO:0007669"/>
    <property type="project" value="TreeGrafter"/>
</dbReference>
<dbReference type="InterPro" id="IPR004616">
    <property type="entry name" value="Leu/Phe-tRNA_Trfase"/>
</dbReference>
<reference evidence="4" key="1">
    <citation type="submission" date="2021-02" db="EMBL/GenBank/DDBJ databases">
        <authorList>
            <person name="Dougan E. K."/>
            <person name="Rhodes N."/>
            <person name="Thang M."/>
            <person name="Chan C."/>
        </authorList>
    </citation>
    <scope>NUCLEOTIDE SEQUENCE</scope>
</reference>
<evidence type="ECO:0000313" key="4">
    <source>
        <dbReference type="EMBL" id="CAE7234500.1"/>
    </source>
</evidence>
<protein>
    <submittedName>
        <fullName evidence="4">Aat protein</fullName>
    </submittedName>
</protein>
<sequence length="501" mass="54624">MDFVHMDAPCLVVTPSSHSIEVRCSHRQIGNGQEGHVLVGQERADAEVARCVARMCRSAFTPLTTFTILPADADGPSCADDVSLALIGESSAGFRLQPRGGGGGGDDAVGVFRCLHSNSAYILAARRVNGVNAVNGTSDLASAQEPSRSSFGSSCAAVSAPGASRWDGRFVLISAHRSHWAGRVVDAKQTSSLLQHAKVKVECIANGSTTIQDVEVRQIAAVLPEDVVLTFNTKTLPPMGRFCKEEAQLMLLPRDPLGPSLLALPGNYALTASLEHGFVARLLEHGLFVLPARQIFSCPFPETPFVFLLQEGSCGSASSWGRSKMLRRYRNDFELSCNEDFAGHLRLCGQYHEERGGTWISDELIDVMVALDRDPTNRIRMYCFELWDKSTGALAAASFGLAIGTFFHDFSMCCLIRDKRACGAVLTKAIGALLTDCGVDLWYWGRKMQYMSEYEAHGAKEIARADYYYRLRKDINKELFMDPAAAILAGKALVQQKKLLS</sequence>
<keyword evidence="1" id="KW-0963">Cytoplasm</keyword>
<evidence type="ECO:0000256" key="2">
    <source>
        <dbReference type="ARBA" id="ARBA00022679"/>
    </source>
</evidence>
<dbReference type="Proteomes" id="UP000604046">
    <property type="component" value="Unassembled WGS sequence"/>
</dbReference>
<dbReference type="Gene3D" id="3.40.630.70">
    <property type="entry name" value="Leucyl/phenylalanyl-tRNA-protein transferase, C-terminal domain"/>
    <property type="match status" value="1"/>
</dbReference>
<dbReference type="Pfam" id="PF03588">
    <property type="entry name" value="Leu_Phe_trans"/>
    <property type="match status" value="1"/>
</dbReference>
<gene>
    <name evidence="4" type="primary">aat</name>
    <name evidence="4" type="ORF">SNAT2548_LOCUS9912</name>
</gene>
<keyword evidence="3" id="KW-0012">Acyltransferase</keyword>
<dbReference type="SUPFAM" id="SSF55729">
    <property type="entry name" value="Acyl-CoA N-acyltransferases (Nat)"/>
    <property type="match status" value="1"/>
</dbReference>
<name>A0A812L211_9DINO</name>
<dbReference type="PANTHER" id="PTHR30098:SF7">
    <property type="entry name" value="LEUCYL_PHENYLALANYL-TRNA PROTEIN TRANSFERASE"/>
    <property type="match status" value="1"/>
</dbReference>
<dbReference type="InterPro" id="IPR016181">
    <property type="entry name" value="Acyl_CoA_acyltransferase"/>
</dbReference>
<keyword evidence="2" id="KW-0808">Transferase</keyword>
<dbReference type="InterPro" id="IPR042203">
    <property type="entry name" value="Leu/Phe-tRNA_Trfase_C"/>
</dbReference>
<accession>A0A812L211</accession>
<organism evidence="4 5">
    <name type="scientific">Symbiodinium natans</name>
    <dbReference type="NCBI Taxonomy" id="878477"/>
    <lineage>
        <taxon>Eukaryota</taxon>
        <taxon>Sar</taxon>
        <taxon>Alveolata</taxon>
        <taxon>Dinophyceae</taxon>
        <taxon>Suessiales</taxon>
        <taxon>Symbiodiniaceae</taxon>
        <taxon>Symbiodinium</taxon>
    </lineage>
</organism>
<comment type="caution">
    <text evidence="4">The sequence shown here is derived from an EMBL/GenBank/DDBJ whole genome shotgun (WGS) entry which is preliminary data.</text>
</comment>
<evidence type="ECO:0000313" key="5">
    <source>
        <dbReference type="Proteomes" id="UP000604046"/>
    </source>
</evidence>
<keyword evidence="5" id="KW-1185">Reference proteome</keyword>
<dbReference type="OrthoDB" id="2122564at2759"/>
<proteinExistence type="predicted"/>
<dbReference type="PANTHER" id="PTHR30098">
    <property type="entry name" value="LEUCYL/PHENYLALANYL-TRNA--PROTEIN TRANSFERASE"/>
    <property type="match status" value="1"/>
</dbReference>
<dbReference type="GO" id="GO:0008914">
    <property type="term" value="F:leucyl-tRNA--protein transferase activity"/>
    <property type="evidence" value="ECO:0007669"/>
    <property type="project" value="InterPro"/>
</dbReference>
<dbReference type="AlphaFoldDB" id="A0A812L211"/>
<dbReference type="GO" id="GO:0030163">
    <property type="term" value="P:protein catabolic process"/>
    <property type="evidence" value="ECO:0007669"/>
    <property type="project" value="InterPro"/>
</dbReference>
<evidence type="ECO:0000256" key="1">
    <source>
        <dbReference type="ARBA" id="ARBA00022490"/>
    </source>
</evidence>